<comment type="function">
    <text evidence="1">Required for the assembly of the ubiquinol-cytochrome c reductase complex (mitochondrial respiratory chain complex III or cytochrome b-c1 complex), mediating cytochrome b recruitment and probably stabilization within the complex. Thereby, plays an important role in ATP production by mitochondria. Cardiolipin-binding protein, it may also control the cardiolipin composition of mitochondria membranes and their morphology.</text>
</comment>
<proteinExistence type="inferred from homology"/>
<dbReference type="GO" id="GO:0005743">
    <property type="term" value="C:mitochondrial inner membrane"/>
    <property type="evidence" value="ECO:0007669"/>
    <property type="project" value="UniProtKB-SubCell"/>
</dbReference>
<dbReference type="GO" id="GO:0006754">
    <property type="term" value="P:ATP biosynthetic process"/>
    <property type="evidence" value="ECO:0007669"/>
    <property type="project" value="UniProtKB-KW"/>
</dbReference>
<keyword evidence="13" id="KW-1185">Reference proteome</keyword>
<dbReference type="GO" id="GO:0034551">
    <property type="term" value="P:mitochondrial respiratory chain complex III assembly"/>
    <property type="evidence" value="ECO:0007669"/>
    <property type="project" value="InterPro"/>
</dbReference>
<keyword evidence="10" id="KW-0066">ATP synthesis</keyword>
<gene>
    <name evidence="12" type="ORF">PAL_GLEAN10011473</name>
</gene>
<keyword evidence="8" id="KW-0496">Mitochondrion</keyword>
<evidence type="ECO:0000313" key="13">
    <source>
        <dbReference type="Proteomes" id="UP000010552"/>
    </source>
</evidence>
<evidence type="ECO:0000256" key="9">
    <source>
        <dbReference type="ARBA" id="ARBA00023136"/>
    </source>
</evidence>
<dbReference type="PANTHER" id="PTHR36465:SF1">
    <property type="entry name" value="UBIQUINOL-CYTOCHROME-C REDUCTASE COMPLEX ASSEMBLY FACTOR 3"/>
    <property type="match status" value="1"/>
</dbReference>
<dbReference type="AlphaFoldDB" id="L5KQE5"/>
<evidence type="ECO:0000256" key="2">
    <source>
        <dbReference type="ARBA" id="ARBA00004434"/>
    </source>
</evidence>
<organism evidence="12 13">
    <name type="scientific">Pteropus alecto</name>
    <name type="common">Black flying fox</name>
    <dbReference type="NCBI Taxonomy" id="9402"/>
    <lineage>
        <taxon>Eukaryota</taxon>
        <taxon>Metazoa</taxon>
        <taxon>Chordata</taxon>
        <taxon>Craniata</taxon>
        <taxon>Vertebrata</taxon>
        <taxon>Euteleostomi</taxon>
        <taxon>Mammalia</taxon>
        <taxon>Eutheria</taxon>
        <taxon>Laurasiatheria</taxon>
        <taxon>Chiroptera</taxon>
        <taxon>Yinpterochiroptera</taxon>
        <taxon>Pteropodoidea</taxon>
        <taxon>Pteropodidae</taxon>
        <taxon>Pteropodinae</taxon>
        <taxon>Pteropus</taxon>
    </lineage>
</organism>
<protein>
    <recommendedName>
        <fullName evidence="4">Ubiquinol-cytochrome-c reductase complex assembly factor 3</fullName>
    </recommendedName>
</protein>
<evidence type="ECO:0000256" key="7">
    <source>
        <dbReference type="ARBA" id="ARBA00022989"/>
    </source>
</evidence>
<dbReference type="Proteomes" id="UP000010552">
    <property type="component" value="Unassembled WGS sequence"/>
</dbReference>
<evidence type="ECO:0000256" key="1">
    <source>
        <dbReference type="ARBA" id="ARBA00002879"/>
    </source>
</evidence>
<dbReference type="GO" id="GO:0006122">
    <property type="term" value="P:mitochondrial electron transport, ubiquinol to cytochrome c"/>
    <property type="evidence" value="ECO:0007669"/>
    <property type="project" value="TreeGrafter"/>
</dbReference>
<evidence type="ECO:0000256" key="10">
    <source>
        <dbReference type="ARBA" id="ARBA00023310"/>
    </source>
</evidence>
<dbReference type="STRING" id="9402.L5KQE5"/>
<evidence type="ECO:0000256" key="11">
    <source>
        <dbReference type="SAM" id="MobiDB-lite"/>
    </source>
</evidence>
<evidence type="ECO:0000256" key="8">
    <source>
        <dbReference type="ARBA" id="ARBA00023128"/>
    </source>
</evidence>
<comment type="similarity">
    <text evidence="3">Belongs to the UQCC3 family.</text>
</comment>
<feature type="compositionally biased region" description="Basic and acidic residues" evidence="11">
    <location>
        <begin position="112"/>
        <end position="121"/>
    </location>
</feature>
<name>L5KQE5_PTEAL</name>
<reference evidence="13" key="1">
    <citation type="journal article" date="2013" name="Science">
        <title>Comparative analysis of bat genomes provides insight into the evolution of flight and immunity.</title>
        <authorList>
            <person name="Zhang G."/>
            <person name="Cowled C."/>
            <person name="Shi Z."/>
            <person name="Huang Z."/>
            <person name="Bishop-Lilly K.A."/>
            <person name="Fang X."/>
            <person name="Wynne J.W."/>
            <person name="Xiong Z."/>
            <person name="Baker M.L."/>
            <person name="Zhao W."/>
            <person name="Tachedjian M."/>
            <person name="Zhu Y."/>
            <person name="Zhou P."/>
            <person name="Jiang X."/>
            <person name="Ng J."/>
            <person name="Yang L."/>
            <person name="Wu L."/>
            <person name="Xiao J."/>
            <person name="Feng Y."/>
            <person name="Chen Y."/>
            <person name="Sun X."/>
            <person name="Zhang Y."/>
            <person name="Marsh G.A."/>
            <person name="Crameri G."/>
            <person name="Broder C.C."/>
            <person name="Frey K.G."/>
            <person name="Wang L.F."/>
            <person name="Wang J."/>
        </authorList>
    </citation>
    <scope>NUCLEOTIDE SEQUENCE [LARGE SCALE GENOMIC DNA]</scope>
</reference>
<keyword evidence="7" id="KW-1133">Transmembrane helix</keyword>
<dbReference type="PANTHER" id="PTHR36465">
    <property type="entry name" value="UBIQUINOL-CYTOCHROME-C REDUCTASE COMPLEX ASSEMBLY FACTOR 3"/>
    <property type="match status" value="1"/>
</dbReference>
<evidence type="ECO:0000256" key="3">
    <source>
        <dbReference type="ARBA" id="ARBA00006970"/>
    </source>
</evidence>
<sequence>MQAFRKALIVGAVLGAGAGVGSALFVLVTPGEERIQAMLKVGATGNPRWGGRTGEEPWAGGRDCEPLFLPAGDAGAGPAEQGTGGQEQTVSASYSAGGSGHAGELGLEEEMDGQRRREVSVTRDLPLWALGPAFPRRSRRRPLENGPGGESGSGELPFRSNPALTALSRSHGGPAPSDAAS</sequence>
<evidence type="ECO:0000256" key="6">
    <source>
        <dbReference type="ARBA" id="ARBA00022792"/>
    </source>
</evidence>
<feature type="region of interest" description="Disordered" evidence="11">
    <location>
        <begin position="58"/>
        <end position="181"/>
    </location>
</feature>
<comment type="subcellular location">
    <subcellularLocation>
        <location evidence="2">Mitochondrion inner membrane</location>
        <topology evidence="2">Single-pass membrane protein</topology>
    </subcellularLocation>
</comment>
<dbReference type="InParanoid" id="L5KQE5"/>
<keyword evidence="5" id="KW-0812">Transmembrane</keyword>
<evidence type="ECO:0000256" key="4">
    <source>
        <dbReference type="ARBA" id="ARBA00016475"/>
    </source>
</evidence>
<accession>L5KQE5</accession>
<dbReference type="Pfam" id="PF15141">
    <property type="entry name" value="UQCC3"/>
    <property type="match status" value="1"/>
</dbReference>
<dbReference type="InterPro" id="IPR027896">
    <property type="entry name" value="UQCC3"/>
</dbReference>
<dbReference type="EMBL" id="KB030625">
    <property type="protein sequence ID" value="ELK13440.1"/>
    <property type="molecule type" value="Genomic_DNA"/>
</dbReference>
<keyword evidence="9" id="KW-0472">Membrane</keyword>
<evidence type="ECO:0000313" key="12">
    <source>
        <dbReference type="EMBL" id="ELK13440.1"/>
    </source>
</evidence>
<evidence type="ECO:0000256" key="5">
    <source>
        <dbReference type="ARBA" id="ARBA00022692"/>
    </source>
</evidence>
<keyword evidence="6" id="KW-0999">Mitochondrion inner membrane</keyword>